<sequence>MRIAREGRRPMDLVVGASILALIAAGGARAEDDPAHAATHAATQAVVDEVVVTAFKREERLQTVGATITALSAQSLRASRVAGLTDLSSYAPNVDIKETVPGALPTVTMRGIGLDDFSTTSSPAAGVYIDEVPLSSPGLMSGDFLDLARIEALKGPQGTLYGRNTTAGALNIISAKPEKDFAALAKVGYGAYRAFDAEGMINLPLSDTAQLRLSAKTIQQARGYWTSTLQEDGTPGERDIGSRDVWLGRVQLALQPIQALSINLKVEGQRSRSEIGVPQHFGAFTPGAPFAPCAPVLAGHVDNSQCADAFGYRNIHKSPYRGDWAGAFPYSVDQINATSLIQYDLGGFDLTSVTGYINFARFYHIDVDATPRQQFDYLENEAVRQFTQEFRVGKDTAVVDLLGGAFVSWDHVLGDNTNLSDQWPLVLFGAASGSGKTTYNQTTRSAALYANGTWHLRDDLDLITGVRYTGEERHYAGGTRFITPSPLVGVSNTFIDDKIHDHNVTWKLGLNWRIDPRTMVYGSAARGVKSGGFFSGFSNNNAQLLPYRPETLTAYELGAKTQPASGLTLNGALFYYDYSDPQTFVRYTDPATSLSVQKVGNVDSAKAYGAEFDASWRPLTGLTLNAGLGLLHTKLSSFSTAAGTIPAGNRLPNAPKVTFNGSARYEWALFNGLTAALQGEAHYAGAVFKEAANDPLIAADSYWLFNARATVARPDDHWELAVWGKNLTDKLYEVQGNNLSSLGLIDKNYNTPRTYGVELTYRY</sequence>
<dbReference type="GO" id="GO:0006826">
    <property type="term" value="P:iron ion transport"/>
    <property type="evidence" value="ECO:0007669"/>
    <property type="project" value="UniProtKB-KW"/>
</dbReference>
<dbReference type="GO" id="GO:0009279">
    <property type="term" value="C:cell outer membrane"/>
    <property type="evidence" value="ECO:0007669"/>
    <property type="project" value="UniProtKB-SubCell"/>
</dbReference>
<evidence type="ECO:0000256" key="10">
    <source>
        <dbReference type="ARBA" id="ARBA00023237"/>
    </source>
</evidence>
<keyword evidence="14" id="KW-0675">Receptor</keyword>
<evidence type="ECO:0000256" key="9">
    <source>
        <dbReference type="ARBA" id="ARBA00023136"/>
    </source>
</evidence>
<feature type="domain" description="TonB-dependent receptor-like beta-barrel" evidence="12">
    <location>
        <begin position="320"/>
        <end position="727"/>
    </location>
</feature>
<gene>
    <name evidence="14" type="ORF">DI526_19575</name>
</gene>
<keyword evidence="2" id="KW-0813">Transport</keyword>
<keyword evidence="10" id="KW-0998">Cell outer membrane</keyword>
<evidence type="ECO:0000259" key="12">
    <source>
        <dbReference type="Pfam" id="PF00593"/>
    </source>
</evidence>
<evidence type="ECO:0000256" key="2">
    <source>
        <dbReference type="ARBA" id="ARBA00022448"/>
    </source>
</evidence>
<dbReference type="InterPro" id="IPR036942">
    <property type="entry name" value="Beta-barrel_TonB_sf"/>
</dbReference>
<evidence type="ECO:0000256" key="8">
    <source>
        <dbReference type="ARBA" id="ARBA00023077"/>
    </source>
</evidence>
<evidence type="ECO:0000259" key="13">
    <source>
        <dbReference type="Pfam" id="PF07715"/>
    </source>
</evidence>
<protein>
    <submittedName>
        <fullName evidence="14">TonB-dependent receptor</fullName>
    </submittedName>
</protein>
<evidence type="ECO:0000256" key="3">
    <source>
        <dbReference type="ARBA" id="ARBA00022452"/>
    </source>
</evidence>
<evidence type="ECO:0000256" key="6">
    <source>
        <dbReference type="ARBA" id="ARBA00023004"/>
    </source>
</evidence>
<evidence type="ECO:0000313" key="14">
    <source>
        <dbReference type="EMBL" id="PZR31483.1"/>
    </source>
</evidence>
<evidence type="ECO:0000256" key="4">
    <source>
        <dbReference type="ARBA" id="ARBA00022496"/>
    </source>
</evidence>
<evidence type="ECO:0000256" key="1">
    <source>
        <dbReference type="ARBA" id="ARBA00004571"/>
    </source>
</evidence>
<keyword evidence="7" id="KW-0406">Ion transport</keyword>
<keyword evidence="9 11" id="KW-0472">Membrane</keyword>
<dbReference type="PANTHER" id="PTHR32552:SF81">
    <property type="entry name" value="TONB-DEPENDENT OUTER MEMBRANE RECEPTOR"/>
    <property type="match status" value="1"/>
</dbReference>
<dbReference type="AlphaFoldDB" id="A0A2W5V0T7"/>
<dbReference type="PANTHER" id="PTHR32552">
    <property type="entry name" value="FERRICHROME IRON RECEPTOR-RELATED"/>
    <property type="match status" value="1"/>
</dbReference>
<evidence type="ECO:0000256" key="5">
    <source>
        <dbReference type="ARBA" id="ARBA00022692"/>
    </source>
</evidence>
<keyword evidence="6" id="KW-0408">Iron</keyword>
<keyword evidence="3" id="KW-1134">Transmembrane beta strand</keyword>
<comment type="caution">
    <text evidence="14">The sequence shown here is derived from an EMBL/GenBank/DDBJ whole genome shotgun (WGS) entry which is preliminary data.</text>
</comment>
<accession>A0A2W5V0T7</accession>
<name>A0A2W5V0T7_9CAUL</name>
<dbReference type="SUPFAM" id="SSF56935">
    <property type="entry name" value="Porins"/>
    <property type="match status" value="1"/>
</dbReference>
<dbReference type="InterPro" id="IPR000531">
    <property type="entry name" value="Beta-barrel_TonB"/>
</dbReference>
<feature type="domain" description="TonB-dependent receptor plug" evidence="13">
    <location>
        <begin position="61"/>
        <end position="169"/>
    </location>
</feature>
<keyword evidence="8 11" id="KW-0798">TonB box</keyword>
<keyword evidence="4" id="KW-0410">Iron transport</keyword>
<evidence type="ECO:0000313" key="15">
    <source>
        <dbReference type="Proteomes" id="UP000249393"/>
    </source>
</evidence>
<dbReference type="Pfam" id="PF07715">
    <property type="entry name" value="Plug"/>
    <property type="match status" value="1"/>
</dbReference>
<dbReference type="InterPro" id="IPR012910">
    <property type="entry name" value="Plug_dom"/>
</dbReference>
<dbReference type="Pfam" id="PF00593">
    <property type="entry name" value="TonB_dep_Rec_b-barrel"/>
    <property type="match status" value="1"/>
</dbReference>
<comment type="similarity">
    <text evidence="11">Belongs to the TonB-dependent receptor family.</text>
</comment>
<organism evidence="14 15">
    <name type="scientific">Caulobacter segnis</name>
    <dbReference type="NCBI Taxonomy" id="88688"/>
    <lineage>
        <taxon>Bacteria</taxon>
        <taxon>Pseudomonadati</taxon>
        <taxon>Pseudomonadota</taxon>
        <taxon>Alphaproteobacteria</taxon>
        <taxon>Caulobacterales</taxon>
        <taxon>Caulobacteraceae</taxon>
        <taxon>Caulobacter</taxon>
    </lineage>
</organism>
<dbReference type="InterPro" id="IPR039426">
    <property type="entry name" value="TonB-dep_rcpt-like"/>
</dbReference>
<evidence type="ECO:0000256" key="7">
    <source>
        <dbReference type="ARBA" id="ARBA00023065"/>
    </source>
</evidence>
<dbReference type="Proteomes" id="UP000249393">
    <property type="component" value="Unassembled WGS sequence"/>
</dbReference>
<keyword evidence="5" id="KW-0812">Transmembrane</keyword>
<evidence type="ECO:0000256" key="11">
    <source>
        <dbReference type="RuleBase" id="RU003357"/>
    </source>
</evidence>
<dbReference type="EMBL" id="QFQZ01000085">
    <property type="protein sequence ID" value="PZR31483.1"/>
    <property type="molecule type" value="Genomic_DNA"/>
</dbReference>
<dbReference type="CDD" id="cd01347">
    <property type="entry name" value="ligand_gated_channel"/>
    <property type="match status" value="1"/>
</dbReference>
<dbReference type="Gene3D" id="2.40.170.20">
    <property type="entry name" value="TonB-dependent receptor, beta-barrel domain"/>
    <property type="match status" value="1"/>
</dbReference>
<comment type="subcellular location">
    <subcellularLocation>
        <location evidence="1">Cell outer membrane</location>
        <topology evidence="1">Multi-pass membrane protein</topology>
    </subcellularLocation>
</comment>
<proteinExistence type="inferred from homology"/>
<dbReference type="RefSeq" id="WP_304281589.1">
    <property type="nucleotide sequence ID" value="NZ_QFQZ01000085.1"/>
</dbReference>
<reference evidence="14 15" key="1">
    <citation type="submission" date="2017-08" db="EMBL/GenBank/DDBJ databases">
        <title>Infants hospitalized years apart are colonized by the same room-sourced microbial strains.</title>
        <authorList>
            <person name="Brooks B."/>
            <person name="Olm M.R."/>
            <person name="Firek B.A."/>
            <person name="Baker R."/>
            <person name="Thomas B.C."/>
            <person name="Morowitz M.J."/>
            <person name="Banfield J.F."/>
        </authorList>
    </citation>
    <scope>NUCLEOTIDE SEQUENCE [LARGE SCALE GENOMIC DNA]</scope>
    <source>
        <strain evidence="14">S2_003_000_R2_4</strain>
    </source>
</reference>